<evidence type="ECO:0000313" key="2">
    <source>
        <dbReference type="Proteomes" id="UP000035036"/>
    </source>
</evidence>
<proteinExistence type="predicted"/>
<reference evidence="1 2" key="1">
    <citation type="journal article" date="2015" name="Genome Announc.">
        <title>Genomes of Geoalkalibacter ferrihydriticus Z-0531T and Geoalkalibacter subterraneus Red1T, Two Haloalkaliphilic Metal-Reducing Deltaproteobacteria.</title>
        <authorList>
            <person name="Badalamenti J.P."/>
            <person name="Krajmalnik-Brown R."/>
            <person name="Torres C.I."/>
            <person name="Bond D.R."/>
        </authorList>
    </citation>
    <scope>NUCLEOTIDE SEQUENCE [LARGE SCALE GENOMIC DNA]</scope>
    <source>
        <strain evidence="1 2">Red1</strain>
    </source>
</reference>
<sequence length="79" mass="8837">MTEIAAALVQAQRLVLQAQIKNVDQRKLTIGLHQDIAPMQRAKKDSPLVQQRDKGTEALHKIWQICPWTLAVPPQCLSG</sequence>
<evidence type="ECO:0000313" key="1">
    <source>
        <dbReference type="EMBL" id="AJF06881.1"/>
    </source>
</evidence>
<gene>
    <name evidence="1" type="ORF">GSUB_10390</name>
</gene>
<dbReference type="STRING" id="483547.GSUB_10390"/>
<dbReference type="EMBL" id="CP010311">
    <property type="protein sequence ID" value="AJF06881.1"/>
    <property type="molecule type" value="Genomic_DNA"/>
</dbReference>
<name>A0A0B5FTD0_9BACT</name>
<accession>A0A0B5FTD0</accession>
<organism evidence="1 2">
    <name type="scientific">Geoalkalibacter subterraneus</name>
    <dbReference type="NCBI Taxonomy" id="483547"/>
    <lineage>
        <taxon>Bacteria</taxon>
        <taxon>Pseudomonadati</taxon>
        <taxon>Thermodesulfobacteriota</taxon>
        <taxon>Desulfuromonadia</taxon>
        <taxon>Desulfuromonadales</taxon>
        <taxon>Geoalkalibacteraceae</taxon>
        <taxon>Geoalkalibacter</taxon>
    </lineage>
</organism>
<keyword evidence="2" id="KW-1185">Reference proteome</keyword>
<protein>
    <submittedName>
        <fullName evidence="1">Uncharacterized protein</fullName>
    </submittedName>
</protein>
<dbReference type="HOGENOM" id="CLU_2601078_0_0_7"/>
<dbReference type="KEGG" id="gsb:GSUB_10390"/>
<dbReference type="Proteomes" id="UP000035036">
    <property type="component" value="Chromosome"/>
</dbReference>
<dbReference type="AlphaFoldDB" id="A0A0B5FTD0"/>